<dbReference type="PROSITE" id="PS51754">
    <property type="entry name" value="OVATE"/>
    <property type="match status" value="1"/>
</dbReference>
<accession>A0ABD3E3B0</accession>
<proteinExistence type="predicted"/>
<keyword evidence="9" id="KW-1185">Reference proteome</keyword>
<comment type="function">
    <text evidence="6">Transcriptional repressor that regulates multiple aspects of plant growth and development.</text>
</comment>
<dbReference type="PANTHER" id="PTHR33057:SF175">
    <property type="entry name" value="TRANSCRIPTION REPRESSOR OFP12"/>
    <property type="match status" value="1"/>
</dbReference>
<evidence type="ECO:0000256" key="1">
    <source>
        <dbReference type="ARBA" id="ARBA00004123"/>
    </source>
</evidence>
<comment type="caution">
    <text evidence="8">The sequence shown here is derived from an EMBL/GenBank/DDBJ whole genome shotgun (WGS) entry which is preliminary data.</text>
</comment>
<evidence type="ECO:0000256" key="2">
    <source>
        <dbReference type="ARBA" id="ARBA00022491"/>
    </source>
</evidence>
<dbReference type="InterPro" id="IPR006458">
    <property type="entry name" value="Ovate_C"/>
</dbReference>
<organism evidence="8 9">
    <name type="scientific">Castilleja foliolosa</name>
    <dbReference type="NCBI Taxonomy" id="1961234"/>
    <lineage>
        <taxon>Eukaryota</taxon>
        <taxon>Viridiplantae</taxon>
        <taxon>Streptophyta</taxon>
        <taxon>Embryophyta</taxon>
        <taxon>Tracheophyta</taxon>
        <taxon>Spermatophyta</taxon>
        <taxon>Magnoliopsida</taxon>
        <taxon>eudicotyledons</taxon>
        <taxon>Gunneridae</taxon>
        <taxon>Pentapetalae</taxon>
        <taxon>asterids</taxon>
        <taxon>lamiids</taxon>
        <taxon>Lamiales</taxon>
        <taxon>Orobanchaceae</taxon>
        <taxon>Pedicularideae</taxon>
        <taxon>Castillejinae</taxon>
        <taxon>Castilleja</taxon>
    </lineage>
</organism>
<evidence type="ECO:0000256" key="3">
    <source>
        <dbReference type="ARBA" id="ARBA00023015"/>
    </source>
</evidence>
<dbReference type="PANTHER" id="PTHR33057">
    <property type="entry name" value="TRANSCRIPTION REPRESSOR OFP7-RELATED"/>
    <property type="match status" value="1"/>
</dbReference>
<feature type="domain" description="OVATE" evidence="7">
    <location>
        <begin position="138"/>
        <end position="198"/>
    </location>
</feature>
<reference evidence="9" key="1">
    <citation type="journal article" date="2024" name="IScience">
        <title>Strigolactones Initiate the Formation of Haustorium-like Structures in Castilleja.</title>
        <authorList>
            <person name="Buerger M."/>
            <person name="Peterson D."/>
            <person name="Chory J."/>
        </authorList>
    </citation>
    <scope>NUCLEOTIDE SEQUENCE [LARGE SCALE GENOMIC DNA]</scope>
</reference>
<dbReference type="Proteomes" id="UP001632038">
    <property type="component" value="Unassembled WGS sequence"/>
</dbReference>
<dbReference type="Pfam" id="PF04844">
    <property type="entry name" value="Ovate"/>
    <property type="match status" value="1"/>
</dbReference>
<evidence type="ECO:0000256" key="5">
    <source>
        <dbReference type="ARBA" id="ARBA00023242"/>
    </source>
</evidence>
<dbReference type="GO" id="GO:0005634">
    <property type="term" value="C:nucleus"/>
    <property type="evidence" value="ECO:0007669"/>
    <property type="project" value="UniProtKB-SubCell"/>
</dbReference>
<dbReference type="AlphaFoldDB" id="A0ABD3E3B0"/>
<dbReference type="GO" id="GO:0045892">
    <property type="term" value="P:negative regulation of DNA-templated transcription"/>
    <property type="evidence" value="ECO:0007669"/>
    <property type="project" value="UniProtKB-UniRule"/>
</dbReference>
<keyword evidence="5 6" id="KW-0539">Nucleus</keyword>
<evidence type="ECO:0000256" key="4">
    <source>
        <dbReference type="ARBA" id="ARBA00023163"/>
    </source>
</evidence>
<protein>
    <recommendedName>
        <fullName evidence="6">Transcription repressor</fullName>
    </recommendedName>
    <alternativeName>
        <fullName evidence="6">Ovate family protein</fullName>
    </alternativeName>
</protein>
<dbReference type="EMBL" id="JAVIJP010000007">
    <property type="protein sequence ID" value="KAL3648966.1"/>
    <property type="molecule type" value="Genomic_DNA"/>
</dbReference>
<keyword evidence="2 6" id="KW-0678">Repressor</keyword>
<evidence type="ECO:0000313" key="8">
    <source>
        <dbReference type="EMBL" id="KAL3648966.1"/>
    </source>
</evidence>
<keyword evidence="3 6" id="KW-0805">Transcription regulation</keyword>
<dbReference type="InterPro" id="IPR038933">
    <property type="entry name" value="Ovate"/>
</dbReference>
<evidence type="ECO:0000256" key="6">
    <source>
        <dbReference type="RuleBase" id="RU367028"/>
    </source>
</evidence>
<evidence type="ECO:0000259" key="7">
    <source>
        <dbReference type="PROSITE" id="PS51754"/>
    </source>
</evidence>
<keyword evidence="4 6" id="KW-0804">Transcription</keyword>
<evidence type="ECO:0000313" key="9">
    <source>
        <dbReference type="Proteomes" id="UP001632038"/>
    </source>
</evidence>
<name>A0ABD3E3B0_9LAMI</name>
<dbReference type="NCBIfam" id="TIGR01568">
    <property type="entry name" value="A_thal_3678"/>
    <property type="match status" value="1"/>
</dbReference>
<gene>
    <name evidence="8" type="ORF">CASFOL_005369</name>
</gene>
<comment type="subcellular location">
    <subcellularLocation>
        <location evidence="1 6">Nucleus</location>
    </subcellularLocation>
</comment>
<sequence>MSSILLRSFNLCFSKFKCFPTITFSPPPDAAVDEHDQDNFFSTTADNPSILKNFNSLYESNYYSESLAFSSSTVAGDLFFSSSGDDSDADSVPDFTSAFASHRFFVSSPGSSNSIFEPPLEPPPEEDSGAVVSGGVAVQTFSPDPHSDFKRSMVEMIEAHDVKADWDFLNELLLCYLTLNPKHTHKFIVGAFADVIVSLVLPPPAADNDCRGHKSHLLRHCATSH</sequence>